<proteinExistence type="predicted"/>
<feature type="signal peptide" evidence="1">
    <location>
        <begin position="1"/>
        <end position="19"/>
    </location>
</feature>
<evidence type="ECO:0000313" key="3">
    <source>
        <dbReference type="Proteomes" id="UP001341281"/>
    </source>
</evidence>
<evidence type="ECO:0000256" key="1">
    <source>
        <dbReference type="SAM" id="SignalP"/>
    </source>
</evidence>
<protein>
    <submittedName>
        <fullName evidence="2">Uncharacterized protein</fullName>
    </submittedName>
</protein>
<dbReference type="AlphaFoldDB" id="A0AAQ3T839"/>
<organism evidence="2 3">
    <name type="scientific">Paspalum notatum var. saurae</name>
    <dbReference type="NCBI Taxonomy" id="547442"/>
    <lineage>
        <taxon>Eukaryota</taxon>
        <taxon>Viridiplantae</taxon>
        <taxon>Streptophyta</taxon>
        <taxon>Embryophyta</taxon>
        <taxon>Tracheophyta</taxon>
        <taxon>Spermatophyta</taxon>
        <taxon>Magnoliopsida</taxon>
        <taxon>Liliopsida</taxon>
        <taxon>Poales</taxon>
        <taxon>Poaceae</taxon>
        <taxon>PACMAD clade</taxon>
        <taxon>Panicoideae</taxon>
        <taxon>Andropogonodae</taxon>
        <taxon>Paspaleae</taxon>
        <taxon>Paspalinae</taxon>
        <taxon>Paspalum</taxon>
    </lineage>
</organism>
<keyword evidence="1" id="KW-0732">Signal</keyword>
<name>A0AAQ3T839_PASNO</name>
<feature type="chain" id="PRO_5042820755" evidence="1">
    <location>
        <begin position="20"/>
        <end position="183"/>
    </location>
</feature>
<dbReference type="EMBL" id="CP144748">
    <property type="protein sequence ID" value="WVZ67612.1"/>
    <property type="molecule type" value="Genomic_DNA"/>
</dbReference>
<keyword evidence="3" id="KW-1185">Reference proteome</keyword>
<evidence type="ECO:0000313" key="2">
    <source>
        <dbReference type="EMBL" id="WVZ67612.1"/>
    </source>
</evidence>
<reference evidence="2 3" key="1">
    <citation type="submission" date="2024-02" db="EMBL/GenBank/DDBJ databases">
        <title>High-quality chromosome-scale genome assembly of Pensacola bahiagrass (Paspalum notatum Flugge var. saurae).</title>
        <authorList>
            <person name="Vega J.M."/>
            <person name="Podio M."/>
            <person name="Orjuela J."/>
            <person name="Siena L.A."/>
            <person name="Pessino S.C."/>
            <person name="Combes M.C."/>
            <person name="Mariac C."/>
            <person name="Albertini E."/>
            <person name="Pupilli F."/>
            <person name="Ortiz J.P.A."/>
            <person name="Leblanc O."/>
        </authorList>
    </citation>
    <scope>NUCLEOTIDE SEQUENCE [LARGE SCALE GENOMIC DNA]</scope>
    <source>
        <strain evidence="2">R1</strain>
        <tissue evidence="2">Leaf</tissue>
    </source>
</reference>
<gene>
    <name evidence="2" type="ORF">U9M48_016665</name>
</gene>
<accession>A0AAQ3T839</accession>
<dbReference type="Proteomes" id="UP001341281">
    <property type="component" value="Chromosome 04"/>
</dbReference>
<sequence>MLIKVVLILTLSGAHETAAALRTVVALRGRPCFSSVEATSVFTDEHVVKKLAVENQGAPMTAHTDFWRPRLSCHPVSRLSLRPSLSRDDLQKDILRSQCTKGNGLYQGIFIFCHGPETACSVDGSSGGSSLDKNVAVYADCRDAEVKLAEAHAHPLAARKLWMQVNICFAVYQFQSFGLPHLV</sequence>